<keyword evidence="2" id="KW-1185">Reference proteome</keyword>
<accession>A0A081S5L0</accession>
<gene>
    <name evidence="1" type="ORF">AAA799E16_01059</name>
</gene>
<organism evidence="1 2">
    <name type="scientific">Marine Group I thaumarchaeote SCGC AAA799-E16</name>
    <dbReference type="NCBI Taxonomy" id="1502292"/>
    <lineage>
        <taxon>Archaea</taxon>
        <taxon>Nitrososphaerota</taxon>
        <taxon>Marine Group I</taxon>
    </lineage>
</organism>
<evidence type="ECO:0000313" key="2">
    <source>
        <dbReference type="Proteomes" id="UP000028027"/>
    </source>
</evidence>
<protein>
    <submittedName>
        <fullName evidence="1">Uncharacterized protein</fullName>
    </submittedName>
</protein>
<dbReference type="AlphaFoldDB" id="A0A081S5L0"/>
<dbReference type="Proteomes" id="UP000028027">
    <property type="component" value="Unassembled WGS sequence"/>
</dbReference>
<sequence>MKNLEYEKICDDILKCDKKIRYVGVYDYGELHDKMRSGVESFLSREETELSLSQAVYRWSTRKKTSEKIGKPIFALAKYERIYRVTIPIGGAGLILISTELDANVNEIVDRVLEIKNKYSE</sequence>
<evidence type="ECO:0000313" key="1">
    <source>
        <dbReference type="EMBL" id="KER06213.1"/>
    </source>
</evidence>
<dbReference type="PATRIC" id="fig|1502292.3.peg.979"/>
<name>A0A081S5L0_9ARCH</name>
<comment type="caution">
    <text evidence="1">The sequence shown here is derived from an EMBL/GenBank/DDBJ whole genome shotgun (WGS) entry which is preliminary data.</text>
</comment>
<proteinExistence type="predicted"/>
<reference evidence="1 2" key="1">
    <citation type="submission" date="2014-06" db="EMBL/GenBank/DDBJ databases">
        <authorList>
            <person name="Ngugi D.K."/>
            <person name="Blom J."/>
            <person name="Alam I."/>
            <person name="Rashid M."/>
            <person name="Ba Alawi W."/>
            <person name="Zhang G."/>
            <person name="Hikmawan T."/>
            <person name="Guan Y."/>
            <person name="Antunes A."/>
            <person name="Siam R."/>
            <person name="Eldorry H."/>
            <person name="Bajic V."/>
            <person name="Stingl U."/>
        </authorList>
    </citation>
    <scope>NUCLEOTIDE SEQUENCE [LARGE SCALE GENOMIC DNA]</scope>
    <source>
        <strain evidence="1">SCGC AAA799-E16</strain>
    </source>
</reference>
<dbReference type="EMBL" id="JNVL01000013">
    <property type="protein sequence ID" value="KER06213.1"/>
    <property type="molecule type" value="Genomic_DNA"/>
</dbReference>